<dbReference type="Proteomes" id="UP001565474">
    <property type="component" value="Unassembled WGS sequence"/>
</dbReference>
<reference evidence="1 2" key="1">
    <citation type="submission" date="2024-07" db="EMBL/GenBank/DDBJ databases">
        <title>Genomic Encyclopedia of Type Strains, Phase V (KMG-V): Genome sequencing to study the core and pangenomes of soil and plant-associated prokaryotes.</title>
        <authorList>
            <person name="Whitman W."/>
        </authorList>
    </citation>
    <scope>NUCLEOTIDE SEQUENCE [LARGE SCALE GENOMIC DNA]</scope>
    <source>
        <strain evidence="1 2">USDA 222</strain>
    </source>
</reference>
<dbReference type="EMBL" id="JBGBZN010000002">
    <property type="protein sequence ID" value="MEY9474443.1"/>
    <property type="molecule type" value="Genomic_DNA"/>
</dbReference>
<accession>A0ABV4GUB8</accession>
<name>A0ABV4GUB8_9BRAD</name>
<proteinExistence type="predicted"/>
<protein>
    <submittedName>
        <fullName evidence="1">Uncharacterized protein</fullName>
    </submittedName>
</protein>
<gene>
    <name evidence="1" type="ORF">ABH992_006842</name>
</gene>
<keyword evidence="2" id="KW-1185">Reference proteome</keyword>
<dbReference type="RefSeq" id="WP_157785273.1">
    <property type="nucleotide sequence ID" value="NZ_JBGBYD010000002.1"/>
</dbReference>
<comment type="caution">
    <text evidence="1">The sequence shown here is derived from an EMBL/GenBank/DDBJ whole genome shotgun (WGS) entry which is preliminary data.</text>
</comment>
<evidence type="ECO:0000313" key="1">
    <source>
        <dbReference type="EMBL" id="MEY9474443.1"/>
    </source>
</evidence>
<sequence length="55" mass="6227">MIYAPNLAVDRQLLHHSWELVREAMALLRKSDLGSAQRLRDDLEGTPQAAAREGR</sequence>
<organism evidence="1 2">
    <name type="scientific">Bradyrhizobium yuanmingense</name>
    <dbReference type="NCBI Taxonomy" id="108015"/>
    <lineage>
        <taxon>Bacteria</taxon>
        <taxon>Pseudomonadati</taxon>
        <taxon>Pseudomonadota</taxon>
        <taxon>Alphaproteobacteria</taxon>
        <taxon>Hyphomicrobiales</taxon>
        <taxon>Nitrobacteraceae</taxon>
        <taxon>Bradyrhizobium</taxon>
    </lineage>
</organism>
<evidence type="ECO:0000313" key="2">
    <source>
        <dbReference type="Proteomes" id="UP001565474"/>
    </source>
</evidence>